<gene>
    <name evidence="1" type="ORF">LC087_18455</name>
</gene>
<proteinExistence type="predicted"/>
<protein>
    <submittedName>
        <fullName evidence="1">Uncharacterized protein</fullName>
    </submittedName>
</protein>
<organism evidence="1 2">
    <name type="scientific">Bacillus carboniphilus</name>
    <dbReference type="NCBI Taxonomy" id="86663"/>
    <lineage>
        <taxon>Bacteria</taxon>
        <taxon>Bacillati</taxon>
        <taxon>Bacillota</taxon>
        <taxon>Bacilli</taxon>
        <taxon>Bacillales</taxon>
        <taxon>Bacillaceae</taxon>
        <taxon>Bacillus</taxon>
    </lineage>
</organism>
<dbReference type="EMBL" id="CP129013">
    <property type="protein sequence ID" value="WLR42634.1"/>
    <property type="molecule type" value="Genomic_DNA"/>
</dbReference>
<name>A0ABY9JTC7_9BACI</name>
<keyword evidence="2" id="KW-1185">Reference proteome</keyword>
<evidence type="ECO:0000313" key="1">
    <source>
        <dbReference type="EMBL" id="WLR42634.1"/>
    </source>
</evidence>
<dbReference type="Proteomes" id="UP001197974">
    <property type="component" value="Chromosome"/>
</dbReference>
<accession>A0ABY9JTC7</accession>
<dbReference type="RefSeq" id="WP_306019781.1">
    <property type="nucleotide sequence ID" value="NZ_CP129013.1"/>
</dbReference>
<evidence type="ECO:0000313" key="2">
    <source>
        <dbReference type="Proteomes" id="UP001197974"/>
    </source>
</evidence>
<reference evidence="1 2" key="1">
    <citation type="submission" date="2023-06" db="EMBL/GenBank/DDBJ databases">
        <title>Five Gram-positive bacteria isolated from mangrove sediments in Shenzhen, Guangdong, China.</title>
        <authorList>
            <person name="Yu S."/>
            <person name="Zheng W."/>
            <person name="Huang Y."/>
        </authorList>
    </citation>
    <scope>NUCLEOTIDE SEQUENCE [LARGE SCALE GENOMIC DNA]</scope>
    <source>
        <strain evidence="1 2">SaN35-3</strain>
    </source>
</reference>
<sequence>MEFVQRGDFNYYEKLKACYAESEWPDVLEGLLFVLEKNHQEYTYTSILMEEERHRELLEYCRGNVDKVAQFASFLVNDFKEEVQELYEQSILKEAERSKNRSNYRQVCRSIRDYKSIFGKKSVQVLVERLKKKYTRRPAFIDELGKVS</sequence>